<accession>A0A1D2NAL7</accession>
<feature type="compositionally biased region" description="Basic and acidic residues" evidence="1">
    <location>
        <begin position="84"/>
        <end position="94"/>
    </location>
</feature>
<protein>
    <submittedName>
        <fullName evidence="3">50S ribosomal protein L25</fullName>
    </submittedName>
</protein>
<keyword evidence="4" id="KW-1185">Reference proteome</keyword>
<feature type="region of interest" description="Disordered" evidence="1">
    <location>
        <begin position="59"/>
        <end position="105"/>
    </location>
</feature>
<dbReference type="Pfam" id="PF02958">
    <property type="entry name" value="EcKL"/>
    <property type="match status" value="1"/>
</dbReference>
<dbReference type="Proteomes" id="UP000094527">
    <property type="component" value="Unassembled WGS sequence"/>
</dbReference>
<dbReference type="OrthoDB" id="191037at2759"/>
<feature type="domain" description="CHK kinase-like" evidence="2">
    <location>
        <begin position="241"/>
        <end position="427"/>
    </location>
</feature>
<evidence type="ECO:0000313" key="3">
    <source>
        <dbReference type="EMBL" id="ODN02304.1"/>
    </source>
</evidence>
<gene>
    <name evidence="3" type="ORF">Ocin01_04387</name>
</gene>
<keyword evidence="3" id="KW-0689">Ribosomal protein</keyword>
<dbReference type="OMA" id="ARETHAY"/>
<reference evidence="3 4" key="1">
    <citation type="journal article" date="2016" name="Genome Biol. Evol.">
        <title>Gene Family Evolution Reflects Adaptation to Soil Environmental Stressors in the Genome of the Collembolan Orchesella cincta.</title>
        <authorList>
            <person name="Faddeeva-Vakhrusheva A."/>
            <person name="Derks M.F."/>
            <person name="Anvar S.Y."/>
            <person name="Agamennone V."/>
            <person name="Suring W."/>
            <person name="Smit S."/>
            <person name="van Straalen N.M."/>
            <person name="Roelofs D."/>
        </authorList>
    </citation>
    <scope>NUCLEOTIDE SEQUENCE [LARGE SCALE GENOMIC DNA]</scope>
    <source>
        <tissue evidence="3">Mixed pool</tissue>
    </source>
</reference>
<dbReference type="SMART" id="SM00587">
    <property type="entry name" value="CHK"/>
    <property type="match status" value="1"/>
</dbReference>
<organism evidence="3 4">
    <name type="scientific">Orchesella cincta</name>
    <name type="common">Springtail</name>
    <name type="synonym">Podura cincta</name>
    <dbReference type="NCBI Taxonomy" id="48709"/>
    <lineage>
        <taxon>Eukaryota</taxon>
        <taxon>Metazoa</taxon>
        <taxon>Ecdysozoa</taxon>
        <taxon>Arthropoda</taxon>
        <taxon>Hexapoda</taxon>
        <taxon>Collembola</taxon>
        <taxon>Entomobryomorpha</taxon>
        <taxon>Entomobryoidea</taxon>
        <taxon>Orchesellidae</taxon>
        <taxon>Orchesellinae</taxon>
        <taxon>Orchesella</taxon>
    </lineage>
</organism>
<sequence length="484" mass="55290">MSEMQLDPSTSSTEDMAYEEETGMPDDNNVSQKEWISELLRKYLAKYVRDFLEKRKDGIPSPVSSKISIPDGNGNIENNSHSSIHSDECKKNESETDASEEIGSNNLKELSELTVTNLEITEETALGDDRITYLSRILSLAANYTVSNAEHFVEWIVKVPSKSVEERNLARETHAYLREVSFYTEILQNIKLWLEHNCSPSPTDSQRLWLNVPTCYYANYAEPTCDTEPEVCEFPNLEYNLILEDLRAQGFGKRHYSMGLTIEEATEAVREIAKFHAICWAMEQHSYGESLHWPNLLMWKDVHRVTLAMATGPGIKTSKRFGGLLKPLPHPAVTTLIHMDFWADNLLFRETIESNQLEDGATGLNTQSSSNVELDCMIIDWQMVSYGRITHDLGILIMTSMEAEDRRGNGMNLLKYYYDTFERIAKCFKLEVPFEFNDFVRQYVNSCLLATLLSVGRLDLVVSEQSTLTRFFEALADLKDETLI</sequence>
<evidence type="ECO:0000259" key="2">
    <source>
        <dbReference type="SMART" id="SM00587"/>
    </source>
</evidence>
<name>A0A1D2NAL7_ORCCI</name>
<dbReference type="AlphaFoldDB" id="A0A1D2NAL7"/>
<dbReference type="SUPFAM" id="SSF56112">
    <property type="entry name" value="Protein kinase-like (PK-like)"/>
    <property type="match status" value="1"/>
</dbReference>
<feature type="region of interest" description="Disordered" evidence="1">
    <location>
        <begin position="1"/>
        <end position="31"/>
    </location>
</feature>
<dbReference type="PANTHER" id="PTHR11012:SF58">
    <property type="entry name" value="CHK KINASE-LIKE DOMAIN-CONTAINING PROTEIN"/>
    <property type="match status" value="1"/>
</dbReference>
<dbReference type="EMBL" id="LJIJ01000117">
    <property type="protein sequence ID" value="ODN02304.1"/>
    <property type="molecule type" value="Genomic_DNA"/>
</dbReference>
<dbReference type="PANTHER" id="PTHR11012">
    <property type="entry name" value="PROTEIN KINASE-LIKE DOMAIN-CONTAINING"/>
    <property type="match status" value="1"/>
</dbReference>
<dbReference type="InterPro" id="IPR015897">
    <property type="entry name" value="CHK_kinase-like"/>
</dbReference>
<dbReference type="GO" id="GO:0005840">
    <property type="term" value="C:ribosome"/>
    <property type="evidence" value="ECO:0007669"/>
    <property type="project" value="UniProtKB-KW"/>
</dbReference>
<feature type="compositionally biased region" description="Low complexity" evidence="1">
    <location>
        <begin position="59"/>
        <end position="83"/>
    </location>
</feature>
<dbReference type="InterPro" id="IPR004119">
    <property type="entry name" value="EcKL"/>
</dbReference>
<evidence type="ECO:0000256" key="1">
    <source>
        <dbReference type="SAM" id="MobiDB-lite"/>
    </source>
</evidence>
<evidence type="ECO:0000313" key="4">
    <source>
        <dbReference type="Proteomes" id="UP000094527"/>
    </source>
</evidence>
<dbReference type="Pfam" id="PF07914">
    <property type="entry name" value="DUF1679"/>
    <property type="match status" value="1"/>
</dbReference>
<proteinExistence type="predicted"/>
<dbReference type="Gene3D" id="3.90.1200.10">
    <property type="match status" value="1"/>
</dbReference>
<keyword evidence="3" id="KW-0687">Ribonucleoprotein</keyword>
<dbReference type="STRING" id="48709.A0A1D2NAL7"/>
<dbReference type="InterPro" id="IPR011009">
    <property type="entry name" value="Kinase-like_dom_sf"/>
</dbReference>
<dbReference type="InterPro" id="IPR012877">
    <property type="entry name" value="Dhs-27"/>
</dbReference>
<comment type="caution">
    <text evidence="3">The sequence shown here is derived from an EMBL/GenBank/DDBJ whole genome shotgun (WGS) entry which is preliminary data.</text>
</comment>